<feature type="region of interest" description="Disordered" evidence="1">
    <location>
        <begin position="1"/>
        <end position="33"/>
    </location>
</feature>
<evidence type="ECO:0000313" key="3">
    <source>
        <dbReference type="Proteomes" id="UP000054266"/>
    </source>
</evidence>
<gene>
    <name evidence="2" type="ORF">PV04_00085</name>
</gene>
<name>A0A0D2GHS7_9EURO</name>
<dbReference type="HOGENOM" id="CLU_2291345_0_0_1"/>
<protein>
    <submittedName>
        <fullName evidence="2">Uncharacterized protein</fullName>
    </submittedName>
</protein>
<dbReference type="AlphaFoldDB" id="A0A0D2GHS7"/>
<keyword evidence="3" id="KW-1185">Reference proteome</keyword>
<dbReference type="Proteomes" id="UP000054266">
    <property type="component" value="Unassembled WGS sequence"/>
</dbReference>
<evidence type="ECO:0000313" key="2">
    <source>
        <dbReference type="EMBL" id="KIW71854.1"/>
    </source>
</evidence>
<accession>A0A0D2GHS7</accession>
<proteinExistence type="predicted"/>
<organism evidence="2 3">
    <name type="scientific">Phialophora macrospora</name>
    <dbReference type="NCBI Taxonomy" id="1851006"/>
    <lineage>
        <taxon>Eukaryota</taxon>
        <taxon>Fungi</taxon>
        <taxon>Dikarya</taxon>
        <taxon>Ascomycota</taxon>
        <taxon>Pezizomycotina</taxon>
        <taxon>Eurotiomycetes</taxon>
        <taxon>Chaetothyriomycetidae</taxon>
        <taxon>Chaetothyriales</taxon>
        <taxon>Herpotrichiellaceae</taxon>
        <taxon>Phialophora</taxon>
    </lineage>
</organism>
<reference evidence="2 3" key="1">
    <citation type="submission" date="2015-01" db="EMBL/GenBank/DDBJ databases">
        <title>The Genome Sequence of Capronia semiimmersa CBS27337.</title>
        <authorList>
            <consortium name="The Broad Institute Genomics Platform"/>
            <person name="Cuomo C."/>
            <person name="de Hoog S."/>
            <person name="Gorbushina A."/>
            <person name="Stielow B."/>
            <person name="Teixiera M."/>
            <person name="Abouelleil A."/>
            <person name="Chapman S.B."/>
            <person name="Priest M."/>
            <person name="Young S.K."/>
            <person name="Wortman J."/>
            <person name="Nusbaum C."/>
            <person name="Birren B."/>
        </authorList>
    </citation>
    <scope>NUCLEOTIDE SEQUENCE [LARGE SCALE GENOMIC DNA]</scope>
    <source>
        <strain evidence="2 3">CBS 27337</strain>
    </source>
</reference>
<dbReference type="EMBL" id="KN846956">
    <property type="protein sequence ID" value="KIW71854.1"/>
    <property type="molecule type" value="Genomic_DNA"/>
</dbReference>
<evidence type="ECO:0000256" key="1">
    <source>
        <dbReference type="SAM" id="MobiDB-lite"/>
    </source>
</evidence>
<sequence>MWSMRGFQVEQSSDHTRPSAAHGKKPEAGDQQKFCRPPFHFLPASCDLCGRINRAWSQMPTQLPMVTLVPPRYRRFSQVRNTHGHAPLDAHGFRGAVGHSG</sequence>